<feature type="domain" description="AMP-dependent synthetase/ligase" evidence="5">
    <location>
        <begin position="14"/>
        <end position="367"/>
    </location>
</feature>
<dbReference type="Pfam" id="PF00501">
    <property type="entry name" value="AMP-binding"/>
    <property type="match status" value="1"/>
</dbReference>
<sequence>MSDFDTGFAGLLTQAARTDGERPFARYNGTPLTVGTLDRQSDSMAAELRRMGLVPGDRVALMLRNSPAVLSTLFGLAKAGLVWVPINAQQRGDGLRYILEHSDPAAVLADADLVPVIADCGADLSGKPLVVAGADTSAASLRLEPMLECGTRLEGALPGPDDLFAIMYTSGTTGRPKGAQVTHRMMRLAGEAVARVSTARDGDVLFVWEPLYHIGGAQMIVLPLIRDVSLAMVDRFSASRFWDQVRAYGATHIHYLGGILQILLKQPPSPQDHDHPVRIAWGGGCPKETWTPFEERFGVQIRECYGMTEASSITTCNDEGSVGAVGRPMPWFTVDLLDGSGAPVPHGARGEIVVRTTLPGALFAGYFRNPEATARTLRDGALHTGDLGSLLPDGTLLFHGRMTDSMRCKGENVSAWEIEHIAATHPAIEDCAVIGVKAEIGEQDIKLFVKPKTGATVDVPALSDWLGRQLAPYQNPRYIALVEEFERTPSQRIMKHRLSAATNDSWDRQAVG</sequence>
<dbReference type="PANTHER" id="PTHR43107">
    <property type="entry name" value="LONG-CHAIN FATTY ACID TRANSPORT PROTEIN"/>
    <property type="match status" value="1"/>
</dbReference>
<keyword evidence="8" id="KW-1185">Reference proteome</keyword>
<accession>A0AAC9EY48</accession>
<dbReference type="InterPro" id="IPR000873">
    <property type="entry name" value="AMP-dep_synth/lig_dom"/>
</dbReference>
<dbReference type="RefSeq" id="WP_045584305.1">
    <property type="nucleotide sequence ID" value="NZ_CP012403.1"/>
</dbReference>
<dbReference type="KEGG" id="ati:AL072_21895"/>
<dbReference type="Gene3D" id="3.30.300.30">
    <property type="match status" value="1"/>
</dbReference>
<dbReference type="Gene3D" id="3.40.50.12780">
    <property type="entry name" value="N-terminal domain of ligase-like"/>
    <property type="match status" value="1"/>
</dbReference>
<evidence type="ECO:0000256" key="3">
    <source>
        <dbReference type="ARBA" id="ARBA00022741"/>
    </source>
</evidence>
<reference evidence="7 8" key="2">
    <citation type="journal article" date="2016" name="Genome Announc.">
        <title>Complete Genome Sequence of a Strain of Azospirillum thiophilum Isolated from a Sulfide Spring.</title>
        <authorList>
            <person name="Fomenkov A."/>
            <person name="Vincze T."/>
            <person name="Grabovich M."/>
            <person name="Anton B.P."/>
            <person name="Dubinina G."/>
            <person name="Orlova M."/>
            <person name="Belousova E."/>
            <person name="Roberts R.J."/>
        </authorList>
    </citation>
    <scope>NUCLEOTIDE SEQUENCE [LARGE SCALE GENOMIC DNA]</scope>
    <source>
        <strain evidence="7 8">BV-S</strain>
    </source>
</reference>
<keyword evidence="2" id="KW-0436">Ligase</keyword>
<dbReference type="InterPro" id="IPR025110">
    <property type="entry name" value="AMP-bd_C"/>
</dbReference>
<dbReference type="InterPro" id="IPR042099">
    <property type="entry name" value="ANL_N_sf"/>
</dbReference>
<evidence type="ECO:0000259" key="5">
    <source>
        <dbReference type="Pfam" id="PF00501"/>
    </source>
</evidence>
<comment type="similarity">
    <text evidence="1">Belongs to the ATP-dependent AMP-binding enzyme family.</text>
</comment>
<dbReference type="InterPro" id="IPR020845">
    <property type="entry name" value="AMP-binding_CS"/>
</dbReference>
<keyword evidence="3" id="KW-0547">Nucleotide-binding</keyword>
<protein>
    <submittedName>
        <fullName evidence="7">AMP-dependent synthetase</fullName>
    </submittedName>
</protein>
<dbReference type="PROSITE" id="PS00455">
    <property type="entry name" value="AMP_BINDING"/>
    <property type="match status" value="1"/>
</dbReference>
<reference evidence="8" key="1">
    <citation type="submission" date="2015-12" db="EMBL/GenBank/DDBJ databases">
        <title>Complete Genome Sequence of Azospirillum thiophilum BV-S.</title>
        <authorList>
            <person name="Fomenkov A."/>
            <person name="Vincze T."/>
            <person name="Grabovich M."/>
            <person name="Dubinina G."/>
            <person name="Orlova M."/>
            <person name="Belousova E."/>
            <person name="Roberts R.J."/>
        </authorList>
    </citation>
    <scope>NUCLEOTIDE SEQUENCE [LARGE SCALE GENOMIC DNA]</scope>
    <source>
        <strain evidence="8">BV-S</strain>
    </source>
</reference>
<evidence type="ECO:0000256" key="4">
    <source>
        <dbReference type="ARBA" id="ARBA00022840"/>
    </source>
</evidence>
<evidence type="ECO:0000256" key="1">
    <source>
        <dbReference type="ARBA" id="ARBA00006432"/>
    </source>
</evidence>
<evidence type="ECO:0000313" key="7">
    <source>
        <dbReference type="EMBL" id="ALG73627.1"/>
    </source>
</evidence>
<dbReference type="Pfam" id="PF13193">
    <property type="entry name" value="AMP-binding_C"/>
    <property type="match status" value="1"/>
</dbReference>
<proteinExistence type="inferred from homology"/>
<organism evidence="7 8">
    <name type="scientific">Azospirillum thiophilum</name>
    <dbReference type="NCBI Taxonomy" id="528244"/>
    <lineage>
        <taxon>Bacteria</taxon>
        <taxon>Pseudomonadati</taxon>
        <taxon>Pseudomonadota</taxon>
        <taxon>Alphaproteobacteria</taxon>
        <taxon>Rhodospirillales</taxon>
        <taxon>Azospirillaceae</taxon>
        <taxon>Azospirillum</taxon>
    </lineage>
</organism>
<dbReference type="GO" id="GO:0004467">
    <property type="term" value="F:long-chain fatty acid-CoA ligase activity"/>
    <property type="evidence" value="ECO:0007669"/>
    <property type="project" value="TreeGrafter"/>
</dbReference>
<dbReference type="GO" id="GO:0005524">
    <property type="term" value="F:ATP binding"/>
    <property type="evidence" value="ECO:0007669"/>
    <property type="project" value="UniProtKB-KW"/>
</dbReference>
<gene>
    <name evidence="7" type="ORF">AL072_21895</name>
</gene>
<dbReference type="Proteomes" id="UP000069935">
    <property type="component" value="Chromosome 3"/>
</dbReference>
<dbReference type="GO" id="GO:0005886">
    <property type="term" value="C:plasma membrane"/>
    <property type="evidence" value="ECO:0007669"/>
    <property type="project" value="TreeGrafter"/>
</dbReference>
<dbReference type="AlphaFoldDB" id="A0AAC9EY48"/>
<keyword evidence="4" id="KW-0067">ATP-binding</keyword>
<evidence type="ECO:0000259" key="6">
    <source>
        <dbReference type="Pfam" id="PF13193"/>
    </source>
</evidence>
<feature type="domain" description="AMP-binding enzyme C-terminal" evidence="6">
    <location>
        <begin position="417"/>
        <end position="490"/>
    </location>
</feature>
<evidence type="ECO:0000313" key="8">
    <source>
        <dbReference type="Proteomes" id="UP000069935"/>
    </source>
</evidence>
<dbReference type="GO" id="GO:0005324">
    <property type="term" value="F:long-chain fatty acid transmembrane transporter activity"/>
    <property type="evidence" value="ECO:0007669"/>
    <property type="project" value="TreeGrafter"/>
</dbReference>
<dbReference type="EMBL" id="CP012403">
    <property type="protein sequence ID" value="ALG73627.1"/>
    <property type="molecule type" value="Genomic_DNA"/>
</dbReference>
<dbReference type="InterPro" id="IPR045851">
    <property type="entry name" value="AMP-bd_C_sf"/>
</dbReference>
<dbReference type="SUPFAM" id="SSF56801">
    <property type="entry name" value="Acetyl-CoA synthetase-like"/>
    <property type="match status" value="1"/>
</dbReference>
<dbReference type="PANTHER" id="PTHR43107:SF15">
    <property type="entry name" value="FATTY ACID TRANSPORT PROTEIN 3, ISOFORM A"/>
    <property type="match status" value="1"/>
</dbReference>
<dbReference type="GO" id="GO:0044539">
    <property type="term" value="P:long-chain fatty acid import into cell"/>
    <property type="evidence" value="ECO:0007669"/>
    <property type="project" value="TreeGrafter"/>
</dbReference>
<name>A0AAC9EY48_9PROT</name>
<evidence type="ECO:0000256" key="2">
    <source>
        <dbReference type="ARBA" id="ARBA00022598"/>
    </source>
</evidence>